<dbReference type="InterPro" id="IPR041854">
    <property type="entry name" value="BFD-like_2Fe2S-bd_dom_sf"/>
</dbReference>
<gene>
    <name evidence="2" type="ORF">J1TS3_31800</name>
</gene>
<evidence type="ECO:0000313" key="2">
    <source>
        <dbReference type="EMBL" id="GIN22046.1"/>
    </source>
</evidence>
<protein>
    <submittedName>
        <fullName evidence="2">Proline dehydrogenase subunit delta</fullName>
    </submittedName>
</protein>
<dbReference type="Proteomes" id="UP000680279">
    <property type="component" value="Unassembled WGS sequence"/>
</dbReference>
<dbReference type="Gene3D" id="1.10.10.1100">
    <property type="entry name" value="BFD-like [2Fe-2S]-binding domain"/>
    <property type="match status" value="1"/>
</dbReference>
<organism evidence="2 3">
    <name type="scientific">Siminovitchia fordii</name>
    <dbReference type="NCBI Taxonomy" id="254759"/>
    <lineage>
        <taxon>Bacteria</taxon>
        <taxon>Bacillati</taxon>
        <taxon>Bacillota</taxon>
        <taxon>Bacilli</taxon>
        <taxon>Bacillales</taxon>
        <taxon>Bacillaceae</taxon>
        <taxon>Siminovitchia</taxon>
    </lineage>
</organism>
<proteinExistence type="predicted"/>
<evidence type="ECO:0000313" key="3">
    <source>
        <dbReference type="Proteomes" id="UP000680279"/>
    </source>
</evidence>
<dbReference type="Pfam" id="PF04324">
    <property type="entry name" value="Fer2_BFD"/>
    <property type="match status" value="1"/>
</dbReference>
<evidence type="ECO:0000259" key="1">
    <source>
        <dbReference type="Pfam" id="PF04324"/>
    </source>
</evidence>
<name>A0ABQ4K8W7_9BACI</name>
<accession>A0ABQ4K8W7</accession>
<comment type="caution">
    <text evidence="2">The sequence shown here is derived from an EMBL/GenBank/DDBJ whole genome shotgun (WGS) entry which is preliminary data.</text>
</comment>
<dbReference type="EMBL" id="BOQT01000012">
    <property type="protein sequence ID" value="GIN22046.1"/>
    <property type="molecule type" value="Genomic_DNA"/>
</dbReference>
<dbReference type="CDD" id="cd19946">
    <property type="entry name" value="GlpA-like_Fer2_BFD-like"/>
    <property type="match status" value="1"/>
</dbReference>
<sequence>MSDLIICRCEGVYLSEILEARDNGADSIPGIKKRVRVGMGYCQGRVCQPIVRDILESKMDQRTKPPLQRAQTPVRPVLISDIIGNRESDHNK</sequence>
<feature type="domain" description="BFD-like [2Fe-2S]-binding" evidence="1">
    <location>
        <begin position="5"/>
        <end position="56"/>
    </location>
</feature>
<keyword evidence="3" id="KW-1185">Reference proteome</keyword>
<dbReference type="InterPro" id="IPR007419">
    <property type="entry name" value="BFD-like_2Fe2S-bd_dom"/>
</dbReference>
<reference evidence="2 3" key="1">
    <citation type="submission" date="2021-03" db="EMBL/GenBank/DDBJ databases">
        <title>Antimicrobial resistance genes in bacteria isolated from Japanese honey, and their potential for conferring macrolide and lincosamide resistance in the American foulbrood pathogen Paenibacillus larvae.</title>
        <authorList>
            <person name="Okamoto M."/>
            <person name="Kumagai M."/>
            <person name="Kanamori H."/>
            <person name="Takamatsu D."/>
        </authorList>
    </citation>
    <scope>NUCLEOTIDE SEQUENCE [LARGE SCALE GENOMIC DNA]</scope>
    <source>
        <strain evidence="2 3">J1TS3</strain>
    </source>
</reference>
<dbReference type="RefSeq" id="WP_018707996.1">
    <property type="nucleotide sequence ID" value="NZ_BOQT01000012.1"/>
</dbReference>